<evidence type="ECO:0000256" key="2">
    <source>
        <dbReference type="ARBA" id="ARBA00004556"/>
    </source>
</evidence>
<reference evidence="17" key="1">
    <citation type="submission" date="2011-02" db="EMBL/GenBank/DDBJ databases">
        <title>The Genome Sequence of Capsaspora owczarzaki ATCC 30864.</title>
        <authorList>
            <person name="Russ C."/>
            <person name="Cuomo C."/>
            <person name="Burger G."/>
            <person name="Gray M.W."/>
            <person name="Holland P.W.H."/>
            <person name="King N."/>
            <person name="Lang F.B.F."/>
            <person name="Roger A.J."/>
            <person name="Ruiz-Trillo I."/>
            <person name="Young S.K."/>
            <person name="Zeng Q."/>
            <person name="Gargeya S."/>
            <person name="Alvarado L."/>
            <person name="Berlin A."/>
            <person name="Chapman S.B."/>
            <person name="Chen Z."/>
            <person name="Freedman E."/>
            <person name="Gellesch M."/>
            <person name="Goldberg J."/>
            <person name="Griggs A."/>
            <person name="Gujja S."/>
            <person name="Heilman E."/>
            <person name="Heiman D."/>
            <person name="Howarth C."/>
            <person name="Mehta T."/>
            <person name="Neiman D."/>
            <person name="Pearson M."/>
            <person name="Roberts A."/>
            <person name="Saif S."/>
            <person name="Shea T."/>
            <person name="Shenoy N."/>
            <person name="Sisk P."/>
            <person name="Stolte C."/>
            <person name="Sykes S."/>
            <person name="White J."/>
            <person name="Yandava C."/>
            <person name="Haas B."/>
            <person name="Nusbaum C."/>
            <person name="Birren B."/>
        </authorList>
    </citation>
    <scope>NUCLEOTIDE SEQUENCE</scope>
    <source>
        <strain evidence="17">ATCC 30864</strain>
    </source>
</reference>
<evidence type="ECO:0000256" key="5">
    <source>
        <dbReference type="ARBA" id="ARBA00022583"/>
    </source>
</evidence>
<dbReference type="InterPro" id="IPR001394">
    <property type="entry name" value="Peptidase_C19_UCH"/>
</dbReference>
<dbReference type="SUPFAM" id="SSF143791">
    <property type="entry name" value="DUSP-like"/>
    <property type="match status" value="2"/>
</dbReference>
<organism evidence="16 17">
    <name type="scientific">Capsaspora owczarzaki (strain ATCC 30864)</name>
    <dbReference type="NCBI Taxonomy" id="595528"/>
    <lineage>
        <taxon>Eukaryota</taxon>
        <taxon>Filasterea</taxon>
        <taxon>Capsaspora</taxon>
    </lineage>
</organism>
<dbReference type="GO" id="GO:0004843">
    <property type="term" value="F:cysteine-type deubiquitinase activity"/>
    <property type="evidence" value="ECO:0007669"/>
    <property type="project" value="InterPro"/>
</dbReference>
<keyword evidence="9" id="KW-0862">Zinc</keyword>
<feature type="domain" description="UBP-type" evidence="14">
    <location>
        <begin position="174"/>
        <end position="283"/>
    </location>
</feature>
<feature type="region of interest" description="Disordered" evidence="12">
    <location>
        <begin position="498"/>
        <end position="646"/>
    </location>
</feature>
<keyword evidence="5" id="KW-0254">Endocytosis</keyword>
<evidence type="ECO:0000256" key="7">
    <source>
        <dbReference type="ARBA" id="ARBA00022737"/>
    </source>
</evidence>
<feature type="compositionally biased region" description="Low complexity" evidence="12">
    <location>
        <begin position="501"/>
        <end position="522"/>
    </location>
</feature>
<dbReference type="SUPFAM" id="SSF54001">
    <property type="entry name" value="Cysteine proteinases"/>
    <property type="match status" value="1"/>
</dbReference>
<keyword evidence="4" id="KW-0963">Cytoplasm</keyword>
<sequence>MDVSSRPVPVPVPVSPGAESTNSDDNDGCPHAARVLSLDNLAIIQSLMDQHVVKRRQQLAKARHSLPSSSSASALSAQADLTQYKPMVTATTTAAVPSNASAAARDTVNGGGDGQPAAEALALERAIRYCAECNAQHHHQTAPDTMATMMLAPDAAKALAAAAASLAQTNTSSSSNSHPSIATLQLAQALIYDMYANTDVLAKATYDPAAGSDVWVCLSPGCRHVGCGQQSRRHGLAHFETHKHPLVIRAGVPMIWCYACNNEVFIASSETTDSAPATPIDDHDQPSHANHHNNNHNHNHANANQPTPMDTDDDERTNRNRGSGGELQRHHRDRTAGSTSSGGGSSSKHSKDTGLGGHRALQVHPRALMAELSPNGGISGLNNLGNTCYMNAPLQALAHLRPLLVFFTNFYAPIRPVAHKLFHNQSTLDHLQMTNDFCELLSNLWSGQSMAISPSQVVHDVKRLNPSFRGYAHQDAQEFLRTLMSALHDDLKRRVHTVPTAAAAADQQQQQQHQHQQQQQAHAAEKASLDGNDSITTSNRGGSEDGSEDSTTTAAAAAAGGLTSSEHHSGSGSRRSFGQLRRSLVKRMSRKDKRKSLEGQNPHLPSTQESAAEDGSKPATPALSPSTSQQSTATSTAPSSGPSKRFSSVISSVFEGQLRSEVECAKCHNISVTVDSFWDLNIPIASGAVRRKDTRVINGEDAQGSANQVALVETKPSWSILGILSHFNPFSSWKPVALEACLSAFCDTEELVGSERYRCEHCNKLCDALKTLSVHVLPEVLCLHIKRFRHDSYLSSKLSQPVQFPLEGLDMRPFLAPGSTETNTLYTLNAVVSHRGGVNSGHYVAYAQHPQSGRWFEYDDSDTTEVSVQDVLDQEAYILFYSRESAAVDKERSTVAQLMERDYQSASDASSVRYISKQWLASWMTLSNPGSISNGDLFCEHGGVQIHLESVIQTLVTPVPVSVFQYLQNVHQGGPEIISLGSCSECWREAEQLQQRRDEETAAITRLDVCNEQGIWYIISAAWLKQWLDFKSSRDPNVLPPGPISNDRLLDANGVPLPHLKKVTHYRGVNQKVWEYFMKHYGGGPTMVRKVIDIHSAPDLPENDV</sequence>
<dbReference type="PANTHER" id="PTHR21646:SF86">
    <property type="entry name" value="UBIQUITIN CARBOXYL-TERMINAL HYDROLASE"/>
    <property type="match status" value="1"/>
</dbReference>
<dbReference type="InterPro" id="IPR050185">
    <property type="entry name" value="Ub_carboxyl-term_hydrolase"/>
</dbReference>
<dbReference type="InterPro" id="IPR038765">
    <property type="entry name" value="Papain-like_cys_pep_sf"/>
</dbReference>
<dbReference type="GO" id="GO:0016579">
    <property type="term" value="P:protein deubiquitination"/>
    <property type="evidence" value="ECO:0007669"/>
    <property type="project" value="InterPro"/>
</dbReference>
<evidence type="ECO:0000256" key="3">
    <source>
        <dbReference type="ARBA" id="ARBA00008269"/>
    </source>
</evidence>
<dbReference type="Pfam" id="PF06337">
    <property type="entry name" value="DUSP"/>
    <property type="match status" value="1"/>
</dbReference>
<keyword evidence="10" id="KW-0206">Cytoskeleton</keyword>
<keyword evidence="7" id="KW-0677">Repeat</keyword>
<dbReference type="Proteomes" id="UP000008743">
    <property type="component" value="Unassembled WGS sequence"/>
</dbReference>
<dbReference type="PANTHER" id="PTHR21646">
    <property type="entry name" value="UBIQUITIN CARBOXYL-TERMINAL HYDROLASE"/>
    <property type="match status" value="1"/>
</dbReference>
<comment type="similarity">
    <text evidence="3">Belongs to the peptidase C19 family. USP20/USP33 subfamily.</text>
</comment>
<dbReference type="GO" id="GO:0008270">
    <property type="term" value="F:zinc ion binding"/>
    <property type="evidence" value="ECO:0007669"/>
    <property type="project" value="UniProtKB-KW"/>
</dbReference>
<evidence type="ECO:0000256" key="6">
    <source>
        <dbReference type="ARBA" id="ARBA00022723"/>
    </source>
</evidence>
<feature type="compositionally biased region" description="Polar residues" evidence="12">
    <location>
        <begin position="531"/>
        <end position="541"/>
    </location>
</feature>
<feature type="region of interest" description="Disordered" evidence="12">
    <location>
        <begin position="272"/>
        <end position="357"/>
    </location>
</feature>
<feature type="compositionally biased region" description="Basic residues" evidence="12">
    <location>
        <begin position="583"/>
        <end position="594"/>
    </location>
</feature>
<dbReference type="Gene3D" id="3.90.70.10">
    <property type="entry name" value="Cysteine proteinases"/>
    <property type="match status" value="2"/>
</dbReference>
<dbReference type="InterPro" id="IPR006615">
    <property type="entry name" value="Pept_C19_DUSP"/>
</dbReference>
<dbReference type="Pfam" id="PF02148">
    <property type="entry name" value="zf-UBP"/>
    <property type="match status" value="1"/>
</dbReference>
<dbReference type="GO" id="GO:0005813">
    <property type="term" value="C:centrosome"/>
    <property type="evidence" value="ECO:0007669"/>
    <property type="project" value="UniProtKB-SubCell"/>
</dbReference>
<evidence type="ECO:0000259" key="13">
    <source>
        <dbReference type="PROSITE" id="PS50235"/>
    </source>
</evidence>
<evidence type="ECO:0000313" key="16">
    <source>
        <dbReference type="EMBL" id="KJE88370.1"/>
    </source>
</evidence>
<evidence type="ECO:0000259" key="15">
    <source>
        <dbReference type="PROSITE" id="PS51283"/>
    </source>
</evidence>
<dbReference type="InParanoid" id="A0A0D2WG79"/>
<evidence type="ECO:0000256" key="8">
    <source>
        <dbReference type="ARBA" id="ARBA00022771"/>
    </source>
</evidence>
<evidence type="ECO:0000256" key="1">
    <source>
        <dbReference type="ARBA" id="ARBA00004300"/>
    </source>
</evidence>
<dbReference type="PROSITE" id="PS50235">
    <property type="entry name" value="USP_3"/>
    <property type="match status" value="1"/>
</dbReference>
<keyword evidence="6" id="KW-0479">Metal-binding</keyword>
<comment type="subcellular location">
    <subcellularLocation>
        <location evidence="1">Cytoplasm</location>
        <location evidence="1">Cytoskeleton</location>
        <location evidence="1">Microtubule organizing center</location>
        <location evidence="1">Centrosome</location>
    </subcellularLocation>
    <subcellularLocation>
        <location evidence="2">Cytoplasm</location>
        <location evidence="2">Perinuclear region</location>
    </subcellularLocation>
</comment>
<feature type="domain" description="USP" evidence="13">
    <location>
        <begin position="379"/>
        <end position="884"/>
    </location>
</feature>
<dbReference type="GO" id="GO:0048471">
    <property type="term" value="C:perinuclear region of cytoplasm"/>
    <property type="evidence" value="ECO:0007669"/>
    <property type="project" value="UniProtKB-SubCell"/>
</dbReference>
<keyword evidence="17" id="KW-1185">Reference proteome</keyword>
<dbReference type="PROSITE" id="PS50271">
    <property type="entry name" value="ZF_UBP"/>
    <property type="match status" value="1"/>
</dbReference>
<feature type="compositionally biased region" description="Low complexity" evidence="12">
    <location>
        <begin position="620"/>
        <end position="643"/>
    </location>
</feature>
<dbReference type="PROSITE" id="PS51283">
    <property type="entry name" value="DUSP"/>
    <property type="match status" value="2"/>
</dbReference>
<dbReference type="CDD" id="cd02674">
    <property type="entry name" value="Peptidase_C19R"/>
    <property type="match status" value="1"/>
</dbReference>
<dbReference type="Pfam" id="PF00443">
    <property type="entry name" value="UCH"/>
    <property type="match status" value="1"/>
</dbReference>
<evidence type="ECO:0000256" key="4">
    <source>
        <dbReference type="ARBA" id="ARBA00022490"/>
    </source>
</evidence>
<feature type="domain" description="DUSP" evidence="15">
    <location>
        <begin position="995"/>
        <end position="1092"/>
    </location>
</feature>
<evidence type="ECO:0000256" key="11">
    <source>
        <dbReference type="PROSITE-ProRule" id="PRU00502"/>
    </source>
</evidence>
<evidence type="ECO:0000256" key="9">
    <source>
        <dbReference type="ARBA" id="ARBA00022833"/>
    </source>
</evidence>
<dbReference type="OMA" id="IDQDDEC"/>
<dbReference type="InterPro" id="IPR035927">
    <property type="entry name" value="DUSP-like_sf"/>
</dbReference>
<dbReference type="PROSITE" id="PS00973">
    <property type="entry name" value="USP_2"/>
    <property type="match status" value="1"/>
</dbReference>
<feature type="domain" description="DUSP" evidence="15">
    <location>
        <begin position="886"/>
        <end position="983"/>
    </location>
</feature>
<dbReference type="InterPro" id="IPR013083">
    <property type="entry name" value="Znf_RING/FYVE/PHD"/>
</dbReference>
<feature type="region of interest" description="Disordered" evidence="12">
    <location>
        <begin position="1"/>
        <end position="31"/>
    </location>
</feature>
<keyword evidence="8 11" id="KW-0863">Zinc-finger</keyword>
<dbReference type="eggNOG" id="KOG1870">
    <property type="taxonomic scope" value="Eukaryota"/>
</dbReference>
<evidence type="ECO:0000313" key="17">
    <source>
        <dbReference type="Proteomes" id="UP000008743"/>
    </source>
</evidence>
<feature type="compositionally biased region" description="Basic residues" evidence="12">
    <location>
        <begin position="289"/>
        <end position="299"/>
    </location>
</feature>
<proteinExistence type="inferred from homology"/>
<accession>A0A0D2WG79</accession>
<feature type="compositionally biased region" description="Low complexity" evidence="12">
    <location>
        <begin position="551"/>
        <end position="582"/>
    </location>
</feature>
<dbReference type="InterPro" id="IPR001607">
    <property type="entry name" value="Znf_UBP"/>
</dbReference>
<dbReference type="GO" id="GO:0006897">
    <property type="term" value="P:endocytosis"/>
    <property type="evidence" value="ECO:0007669"/>
    <property type="project" value="UniProtKB-KW"/>
</dbReference>
<dbReference type="EMBL" id="KE346360">
    <property type="protein sequence ID" value="KJE88370.1"/>
    <property type="molecule type" value="Genomic_DNA"/>
</dbReference>
<evidence type="ECO:0000259" key="14">
    <source>
        <dbReference type="PROSITE" id="PS50271"/>
    </source>
</evidence>
<dbReference type="Gene3D" id="3.30.2230.10">
    <property type="entry name" value="DUSP-like"/>
    <property type="match status" value="2"/>
</dbReference>
<dbReference type="PhylomeDB" id="A0A0D2WG79"/>
<dbReference type="Gene3D" id="3.30.40.10">
    <property type="entry name" value="Zinc/RING finger domain, C3HC4 (zinc finger)"/>
    <property type="match status" value="1"/>
</dbReference>
<name>A0A0D2WG79_CAPO3</name>
<dbReference type="STRING" id="595528.A0A0D2WG79"/>
<dbReference type="OrthoDB" id="289038at2759"/>
<gene>
    <name evidence="16" type="ORF">CAOG_000031</name>
</gene>
<dbReference type="SMART" id="SM00695">
    <property type="entry name" value="DUSP"/>
    <property type="match status" value="2"/>
</dbReference>
<dbReference type="PROSITE" id="PS00972">
    <property type="entry name" value="USP_1"/>
    <property type="match status" value="1"/>
</dbReference>
<dbReference type="AlphaFoldDB" id="A0A0D2WG79"/>
<evidence type="ECO:0000256" key="10">
    <source>
        <dbReference type="ARBA" id="ARBA00023212"/>
    </source>
</evidence>
<dbReference type="SUPFAM" id="SSF57850">
    <property type="entry name" value="RING/U-box"/>
    <property type="match status" value="1"/>
</dbReference>
<protein>
    <submittedName>
        <fullName evidence="16">Uncharacterized protein</fullName>
    </submittedName>
</protein>
<evidence type="ECO:0000256" key="12">
    <source>
        <dbReference type="SAM" id="MobiDB-lite"/>
    </source>
</evidence>
<dbReference type="InterPro" id="IPR018200">
    <property type="entry name" value="USP_CS"/>
</dbReference>
<dbReference type="InterPro" id="IPR028889">
    <property type="entry name" value="USP"/>
</dbReference>